<gene>
    <name evidence="2" type="ORF">EYF80_029823</name>
</gene>
<proteinExistence type="predicted"/>
<sequence>MEWGAQLKQTKADVLNAERGEDSGFAVLASAQTAHGRVARCSGSGKQMDLLAEEQTERGAPSADATQPWHRPSVRITAYPLDSVSLQAPRLPPEENQSDK</sequence>
<dbReference type="AlphaFoldDB" id="A0A4Z2H306"/>
<keyword evidence="3" id="KW-1185">Reference proteome</keyword>
<protein>
    <submittedName>
        <fullName evidence="2">Uncharacterized protein</fullName>
    </submittedName>
</protein>
<name>A0A4Z2H306_9TELE</name>
<accession>A0A4Z2H306</accession>
<organism evidence="2 3">
    <name type="scientific">Liparis tanakae</name>
    <name type="common">Tanaka's snailfish</name>
    <dbReference type="NCBI Taxonomy" id="230148"/>
    <lineage>
        <taxon>Eukaryota</taxon>
        <taxon>Metazoa</taxon>
        <taxon>Chordata</taxon>
        <taxon>Craniata</taxon>
        <taxon>Vertebrata</taxon>
        <taxon>Euteleostomi</taxon>
        <taxon>Actinopterygii</taxon>
        <taxon>Neopterygii</taxon>
        <taxon>Teleostei</taxon>
        <taxon>Neoteleostei</taxon>
        <taxon>Acanthomorphata</taxon>
        <taxon>Eupercaria</taxon>
        <taxon>Perciformes</taxon>
        <taxon>Cottioidei</taxon>
        <taxon>Cottales</taxon>
        <taxon>Liparidae</taxon>
        <taxon>Liparis</taxon>
    </lineage>
</organism>
<dbReference type="Proteomes" id="UP000314294">
    <property type="component" value="Unassembled WGS sequence"/>
</dbReference>
<evidence type="ECO:0000313" key="3">
    <source>
        <dbReference type="Proteomes" id="UP000314294"/>
    </source>
</evidence>
<comment type="caution">
    <text evidence="2">The sequence shown here is derived from an EMBL/GenBank/DDBJ whole genome shotgun (WGS) entry which is preliminary data.</text>
</comment>
<evidence type="ECO:0000256" key="1">
    <source>
        <dbReference type="SAM" id="MobiDB-lite"/>
    </source>
</evidence>
<reference evidence="2 3" key="1">
    <citation type="submission" date="2019-03" db="EMBL/GenBank/DDBJ databases">
        <title>First draft genome of Liparis tanakae, snailfish: a comprehensive survey of snailfish specific genes.</title>
        <authorList>
            <person name="Kim W."/>
            <person name="Song I."/>
            <person name="Jeong J.-H."/>
            <person name="Kim D."/>
            <person name="Kim S."/>
            <person name="Ryu S."/>
            <person name="Song J.Y."/>
            <person name="Lee S.K."/>
        </authorList>
    </citation>
    <scope>NUCLEOTIDE SEQUENCE [LARGE SCALE GENOMIC DNA]</scope>
    <source>
        <tissue evidence="2">Muscle</tissue>
    </source>
</reference>
<evidence type="ECO:0000313" key="2">
    <source>
        <dbReference type="EMBL" id="TNN59981.1"/>
    </source>
</evidence>
<dbReference type="EMBL" id="SRLO01000343">
    <property type="protein sequence ID" value="TNN59981.1"/>
    <property type="molecule type" value="Genomic_DNA"/>
</dbReference>
<feature type="region of interest" description="Disordered" evidence="1">
    <location>
        <begin position="54"/>
        <end position="73"/>
    </location>
</feature>